<keyword evidence="5 7" id="KW-0472">Membrane</keyword>
<dbReference type="SUPFAM" id="SSF56935">
    <property type="entry name" value="Porins"/>
    <property type="match status" value="1"/>
</dbReference>
<protein>
    <submittedName>
        <fullName evidence="10">SusC/RagA family TonB-linked outer membrane protein</fullName>
    </submittedName>
</protein>
<accession>A0ABX2AVQ9</accession>
<keyword evidence="3 7" id="KW-1134">Transmembrane beta strand</keyword>
<dbReference type="PROSITE" id="PS00018">
    <property type="entry name" value="EF_HAND_1"/>
    <property type="match status" value="1"/>
</dbReference>
<comment type="caution">
    <text evidence="10">The sequence shown here is derived from an EMBL/GenBank/DDBJ whole genome shotgun (WGS) entry which is preliminary data.</text>
</comment>
<dbReference type="InterPro" id="IPR023997">
    <property type="entry name" value="TonB-dep_OMP_SusC/RagA_CS"/>
</dbReference>
<dbReference type="InterPro" id="IPR012910">
    <property type="entry name" value="Plug_dom"/>
</dbReference>
<dbReference type="Gene3D" id="2.170.130.10">
    <property type="entry name" value="TonB-dependent receptor, plug domain"/>
    <property type="match status" value="1"/>
</dbReference>
<comment type="subcellular location">
    <subcellularLocation>
        <location evidence="1 7">Cell outer membrane</location>
        <topology evidence="1 7">Multi-pass membrane protein</topology>
    </subcellularLocation>
</comment>
<dbReference type="InterPro" id="IPR039426">
    <property type="entry name" value="TonB-dep_rcpt-like"/>
</dbReference>
<evidence type="ECO:0000313" key="11">
    <source>
        <dbReference type="Proteomes" id="UP001193734"/>
    </source>
</evidence>
<keyword evidence="4 7" id="KW-0812">Transmembrane</keyword>
<dbReference type="Proteomes" id="UP001193734">
    <property type="component" value="Unassembled WGS sequence"/>
</dbReference>
<evidence type="ECO:0000313" key="10">
    <source>
        <dbReference type="EMBL" id="NPE13487.1"/>
    </source>
</evidence>
<keyword evidence="6 7" id="KW-0998">Cell outer membrane</keyword>
<comment type="similarity">
    <text evidence="7">Belongs to the TonB-dependent receptor family.</text>
</comment>
<sequence>MEYITNNRCIRRMTSAALGCLLTVGSAFAQQAGQIISGQVFDSMGPVITANVVEIDAANRIVTACITDFNGNFSLKLKNPKNRLRVSFVGYKTQTLPINKTTYRINLVDATQISELTVKSKRRTQGSGLAIPDREVSTSRQTISTKEFEGLALTTIDEALQGRIAGLDIVANSGNLGAGTSMRLRGVSSINGSSEPLIVVDGNVFQTDESVDASMNDEKFAELLNVNPDDIESIAVLKDAAATAIWGSQGANGVIEIKTKRGARGKTAVTYSFRLTATHQPEGMKMLNGDEYTMLMKEAFFNQKLSDAASNIKELNYLNPMEFSEARMFDDNTDWVDAVKQTGWRQNHYVSISGGGEKANFRIGAGYDHETGSIIKQQLDRFTTRVALDYFVSTRIKFESNLSFTYTRNQKNYSDLLGIAYKRMPNLSIYEEDEFGNDTDRFYNIQFDHSKELDDQYMLDNPVALAHLAKNNQSTYKIQPEFKINYKLLGTDEGKTHLDYEGKIMFDIYNEYNDTFRPSAINNGGWYAGDDKTKSYPNKAVSNSSKQLGISTTHTLTFTPHFRNEDHSLMMMLRGQVNSGSSNYQSTGVFRLPSGSIQSPSASAPIQEMSTSSGQWRSIYLTYSAHYAYKGRYMADFSIRRDGSTKFGPDQRWGNFPALSLRWNISDEPFFKKALPFVSMLSVRPGWGIVGKQPNKEYLFLSRYVGSTGYIGNGGTHPNNIQLKNLKWEEKETYNLGIDFGFLDDKITGNVEIYKQVTRDLLLENYGIPTSSGYPTLTWANVGKMDNVGWEFNINGNQIIKAGKFSVDFNVTFANNKNTLKEMSESCLSSLNKEWNGANGNYMTRVELDRPLGSIYGFRYKGVYQYSEYSDVEEPKVSGPNAPVARDENGNVVLDHRGRPIPMTFRYGKVGYEFKGGDAIYEDINHDGTIDELDIVYLGSSLPKITGGFGFKLTFGRLTWNNQFNFRYGNKIINAARLNAESMNNVNNQSRAVNWRWRVEGQSDALIPRALYGTSNYNALGSDRFVEDGSFLRLNYTQLSYSFPKKMLKKIGLTGLRFDVSANNLFCLTEYSGADPEVGYGGLSIVTDYAQTPRSRSFTAGINIQF</sequence>
<evidence type="ECO:0000256" key="6">
    <source>
        <dbReference type="ARBA" id="ARBA00023237"/>
    </source>
</evidence>
<dbReference type="EMBL" id="JABKKE010000004">
    <property type="protein sequence ID" value="NPE13487.1"/>
    <property type="molecule type" value="Genomic_DNA"/>
</dbReference>
<organism evidence="10 11">
    <name type="scientific">Xylanibacter rodentium</name>
    <dbReference type="NCBI Taxonomy" id="2736289"/>
    <lineage>
        <taxon>Bacteria</taxon>
        <taxon>Pseudomonadati</taxon>
        <taxon>Bacteroidota</taxon>
        <taxon>Bacteroidia</taxon>
        <taxon>Bacteroidales</taxon>
        <taxon>Prevotellaceae</taxon>
        <taxon>Xylanibacter</taxon>
    </lineage>
</organism>
<dbReference type="RefSeq" id="WP_172176360.1">
    <property type="nucleotide sequence ID" value="NZ_CASGIA010000006.1"/>
</dbReference>
<dbReference type="InterPro" id="IPR008969">
    <property type="entry name" value="CarboxyPept-like_regulatory"/>
</dbReference>
<evidence type="ECO:0000256" key="1">
    <source>
        <dbReference type="ARBA" id="ARBA00004571"/>
    </source>
</evidence>
<feature type="chain" id="PRO_5045814593" evidence="8">
    <location>
        <begin position="30"/>
        <end position="1106"/>
    </location>
</feature>
<dbReference type="SUPFAM" id="SSF49464">
    <property type="entry name" value="Carboxypeptidase regulatory domain-like"/>
    <property type="match status" value="1"/>
</dbReference>
<evidence type="ECO:0000256" key="8">
    <source>
        <dbReference type="SAM" id="SignalP"/>
    </source>
</evidence>
<feature type="domain" description="TonB-dependent receptor plug" evidence="9">
    <location>
        <begin position="133"/>
        <end position="254"/>
    </location>
</feature>
<name>A0ABX2AVQ9_9BACT</name>
<dbReference type="NCBIfam" id="TIGR04056">
    <property type="entry name" value="OMP_RagA_SusC"/>
    <property type="match status" value="1"/>
</dbReference>
<evidence type="ECO:0000256" key="5">
    <source>
        <dbReference type="ARBA" id="ARBA00023136"/>
    </source>
</evidence>
<keyword evidence="2 7" id="KW-0813">Transport</keyword>
<dbReference type="GeneID" id="82156913"/>
<evidence type="ECO:0000256" key="4">
    <source>
        <dbReference type="ARBA" id="ARBA00022692"/>
    </source>
</evidence>
<keyword evidence="8" id="KW-0732">Signal</keyword>
<evidence type="ECO:0000256" key="2">
    <source>
        <dbReference type="ARBA" id="ARBA00022448"/>
    </source>
</evidence>
<dbReference type="Pfam" id="PF13715">
    <property type="entry name" value="CarbopepD_reg_2"/>
    <property type="match status" value="1"/>
</dbReference>
<dbReference type="InterPro" id="IPR018247">
    <property type="entry name" value="EF_Hand_1_Ca_BS"/>
</dbReference>
<proteinExistence type="inferred from homology"/>
<gene>
    <name evidence="10" type="ORF">HPS55_03950</name>
</gene>
<evidence type="ECO:0000256" key="7">
    <source>
        <dbReference type="PROSITE-ProRule" id="PRU01360"/>
    </source>
</evidence>
<dbReference type="PROSITE" id="PS52016">
    <property type="entry name" value="TONB_DEPENDENT_REC_3"/>
    <property type="match status" value="1"/>
</dbReference>
<reference evidence="10 11" key="1">
    <citation type="submission" date="2020-05" db="EMBL/GenBank/DDBJ databases">
        <title>Distinct polysaccharide utilization as determinants for interspecies competition between intestinal Prevotella spp.</title>
        <authorList>
            <person name="Galvez E.J.C."/>
            <person name="Iljazovic A."/>
            <person name="Strowig T."/>
        </authorList>
    </citation>
    <scope>NUCLEOTIDE SEQUENCE [LARGE SCALE GENOMIC DNA]</scope>
    <source>
        <strain evidence="10 11">PROD</strain>
    </source>
</reference>
<dbReference type="InterPro" id="IPR036942">
    <property type="entry name" value="Beta-barrel_TonB_sf"/>
</dbReference>
<dbReference type="Pfam" id="PF07715">
    <property type="entry name" value="Plug"/>
    <property type="match status" value="1"/>
</dbReference>
<keyword evidence="11" id="KW-1185">Reference proteome</keyword>
<dbReference type="Gene3D" id="2.40.170.20">
    <property type="entry name" value="TonB-dependent receptor, beta-barrel domain"/>
    <property type="match status" value="1"/>
</dbReference>
<evidence type="ECO:0000256" key="3">
    <source>
        <dbReference type="ARBA" id="ARBA00022452"/>
    </source>
</evidence>
<feature type="signal peptide" evidence="8">
    <location>
        <begin position="1"/>
        <end position="29"/>
    </location>
</feature>
<dbReference type="InterPro" id="IPR023996">
    <property type="entry name" value="TonB-dep_OMP_SusC/RagA"/>
</dbReference>
<dbReference type="NCBIfam" id="TIGR04057">
    <property type="entry name" value="SusC_RagA_signa"/>
    <property type="match status" value="1"/>
</dbReference>
<evidence type="ECO:0000259" key="9">
    <source>
        <dbReference type="Pfam" id="PF07715"/>
    </source>
</evidence>
<dbReference type="InterPro" id="IPR037066">
    <property type="entry name" value="Plug_dom_sf"/>
</dbReference>